<sequence>MKPLCKRAVFYFCNMQKVLAFPLSALYLILFGLTLLLFHPIQWVCFNWFGYNAHRKSVALLNLCLLRCTHVLGTRYTFINPHNIPTDRPAIIVLNHQSMHDIPPIIWYMRKHHPKFVSKMELGKGIPSVSYNLRHGGSVLINRKDSRQSLTEIAKLGGYIEKYKRSAVIFPEGTRSKNGQPKKFHTTGLKVLLKKAPSALIIPISINNSWKMLKYGKFPYGIGNHISFEVHKPFENKGDVEVLIEKIEKTITKAIITST</sequence>
<keyword evidence="2 6" id="KW-0808">Transferase</keyword>
<dbReference type="AlphaFoldDB" id="A0A1M4TNL6"/>
<dbReference type="Pfam" id="PF01553">
    <property type="entry name" value="Acyltransferase"/>
    <property type="match status" value="1"/>
</dbReference>
<organism evidence="6 7">
    <name type="scientific">Arenibacter palladensis</name>
    <dbReference type="NCBI Taxonomy" id="237373"/>
    <lineage>
        <taxon>Bacteria</taxon>
        <taxon>Pseudomonadati</taxon>
        <taxon>Bacteroidota</taxon>
        <taxon>Flavobacteriia</taxon>
        <taxon>Flavobacteriales</taxon>
        <taxon>Flavobacteriaceae</taxon>
        <taxon>Arenibacter</taxon>
    </lineage>
</organism>
<dbReference type="PANTHER" id="PTHR10434">
    <property type="entry name" value="1-ACYL-SN-GLYCEROL-3-PHOSPHATE ACYLTRANSFERASE"/>
    <property type="match status" value="1"/>
</dbReference>
<keyword evidence="7" id="KW-1185">Reference proteome</keyword>
<evidence type="ECO:0000256" key="3">
    <source>
        <dbReference type="ARBA" id="ARBA00023315"/>
    </source>
</evidence>
<evidence type="ECO:0000256" key="4">
    <source>
        <dbReference type="SAM" id="Phobius"/>
    </source>
</evidence>
<feature type="transmembrane region" description="Helical" evidence="4">
    <location>
        <begin position="20"/>
        <end position="38"/>
    </location>
</feature>
<dbReference type="Proteomes" id="UP000184406">
    <property type="component" value="Unassembled WGS sequence"/>
</dbReference>
<evidence type="ECO:0000256" key="1">
    <source>
        <dbReference type="ARBA" id="ARBA00005189"/>
    </source>
</evidence>
<dbReference type="CDD" id="cd07989">
    <property type="entry name" value="LPLAT_AGPAT-like"/>
    <property type="match status" value="1"/>
</dbReference>
<dbReference type="GO" id="GO:0006654">
    <property type="term" value="P:phosphatidic acid biosynthetic process"/>
    <property type="evidence" value="ECO:0007669"/>
    <property type="project" value="TreeGrafter"/>
</dbReference>
<proteinExistence type="predicted"/>
<evidence type="ECO:0000313" key="7">
    <source>
        <dbReference type="Proteomes" id="UP000184406"/>
    </source>
</evidence>
<name>A0A1M4TNL6_9FLAO</name>
<evidence type="ECO:0000256" key="2">
    <source>
        <dbReference type="ARBA" id="ARBA00022679"/>
    </source>
</evidence>
<evidence type="ECO:0000313" key="6">
    <source>
        <dbReference type="EMBL" id="SHE45985.1"/>
    </source>
</evidence>
<dbReference type="InterPro" id="IPR002123">
    <property type="entry name" value="Plipid/glycerol_acylTrfase"/>
</dbReference>
<feature type="domain" description="Phospholipid/glycerol acyltransferase" evidence="5">
    <location>
        <begin position="90"/>
        <end position="209"/>
    </location>
</feature>
<dbReference type="SUPFAM" id="SSF69593">
    <property type="entry name" value="Glycerol-3-phosphate (1)-acyltransferase"/>
    <property type="match status" value="1"/>
</dbReference>
<evidence type="ECO:0000259" key="5">
    <source>
        <dbReference type="SMART" id="SM00563"/>
    </source>
</evidence>
<keyword evidence="4" id="KW-0472">Membrane</keyword>
<comment type="pathway">
    <text evidence="1">Lipid metabolism.</text>
</comment>
<dbReference type="PANTHER" id="PTHR10434:SF11">
    <property type="entry name" value="1-ACYL-SN-GLYCEROL-3-PHOSPHATE ACYLTRANSFERASE"/>
    <property type="match status" value="1"/>
</dbReference>
<accession>A0A1M4TNL6</accession>
<dbReference type="GO" id="GO:0003841">
    <property type="term" value="F:1-acylglycerol-3-phosphate O-acyltransferase activity"/>
    <property type="evidence" value="ECO:0007669"/>
    <property type="project" value="TreeGrafter"/>
</dbReference>
<keyword evidence="3 6" id="KW-0012">Acyltransferase</keyword>
<dbReference type="EMBL" id="FQUX01000001">
    <property type="protein sequence ID" value="SHE45985.1"/>
    <property type="molecule type" value="Genomic_DNA"/>
</dbReference>
<dbReference type="SMART" id="SM00563">
    <property type="entry name" value="PlsC"/>
    <property type="match status" value="1"/>
</dbReference>
<reference evidence="7" key="1">
    <citation type="submission" date="2016-11" db="EMBL/GenBank/DDBJ databases">
        <authorList>
            <person name="Varghese N."/>
            <person name="Submissions S."/>
        </authorList>
    </citation>
    <scope>NUCLEOTIDE SEQUENCE [LARGE SCALE GENOMIC DNA]</scope>
    <source>
        <strain evidence="7">DSM 17539</strain>
    </source>
</reference>
<keyword evidence="4" id="KW-1133">Transmembrane helix</keyword>
<keyword evidence="4" id="KW-0812">Transmembrane</keyword>
<protein>
    <submittedName>
        <fullName evidence="6">1-acyl-sn-glycerol-3-phosphate acyltransferase</fullName>
    </submittedName>
</protein>
<gene>
    <name evidence="6" type="ORF">SAMN03080594_101316</name>
</gene>